<accession>A0A371EXU6</accession>
<comment type="caution">
    <text evidence="1">The sequence shown here is derived from an EMBL/GenBank/DDBJ whole genome shotgun (WGS) entry which is preliminary data.</text>
</comment>
<dbReference type="PANTHER" id="PTHR47266">
    <property type="entry name" value="ENDONUCLEASE-RELATED"/>
    <property type="match status" value="1"/>
</dbReference>
<proteinExistence type="predicted"/>
<evidence type="ECO:0000313" key="2">
    <source>
        <dbReference type="Proteomes" id="UP000257109"/>
    </source>
</evidence>
<protein>
    <submittedName>
        <fullName evidence="1">Mitochondrial protein</fullName>
    </submittedName>
</protein>
<dbReference type="Proteomes" id="UP000257109">
    <property type="component" value="Unassembled WGS sequence"/>
</dbReference>
<gene>
    <name evidence="1" type="ORF">CR513_49829</name>
</gene>
<dbReference type="InterPro" id="IPR052160">
    <property type="entry name" value="Gypsy_RT_Integrase-like"/>
</dbReference>
<dbReference type="OrthoDB" id="10622381at2759"/>
<name>A0A371EXU6_MUCPR</name>
<organism evidence="1 2">
    <name type="scientific">Mucuna pruriens</name>
    <name type="common">Velvet bean</name>
    <name type="synonym">Dolichos pruriens</name>
    <dbReference type="NCBI Taxonomy" id="157652"/>
    <lineage>
        <taxon>Eukaryota</taxon>
        <taxon>Viridiplantae</taxon>
        <taxon>Streptophyta</taxon>
        <taxon>Embryophyta</taxon>
        <taxon>Tracheophyta</taxon>
        <taxon>Spermatophyta</taxon>
        <taxon>Magnoliopsida</taxon>
        <taxon>eudicotyledons</taxon>
        <taxon>Gunneridae</taxon>
        <taxon>Pentapetalae</taxon>
        <taxon>rosids</taxon>
        <taxon>fabids</taxon>
        <taxon>Fabales</taxon>
        <taxon>Fabaceae</taxon>
        <taxon>Papilionoideae</taxon>
        <taxon>50 kb inversion clade</taxon>
        <taxon>NPAAA clade</taxon>
        <taxon>indigoferoid/millettioid clade</taxon>
        <taxon>Phaseoleae</taxon>
        <taxon>Mucuna</taxon>
    </lineage>
</organism>
<sequence length="174" mass="20839">MVQECIVLGHKLSLNWIEVDLAKVEKIFQRLRQNCQNYTDFLTMGVEFEFSDACLKAFELLQDKLSSVYGDNVVRRCVSFDELHFILVHYHSMEFLQNGFYWPTLFSDPNYFIRSCDSCQRIGNISRHQEMPQNNLLVCEFFTCEELTSWVCFANHLLMSIFWWPWIMYQNGQW</sequence>
<dbReference type="Gene3D" id="1.10.340.70">
    <property type="match status" value="1"/>
</dbReference>
<reference evidence="1" key="1">
    <citation type="submission" date="2018-05" db="EMBL/GenBank/DDBJ databases">
        <title>Draft genome of Mucuna pruriens seed.</title>
        <authorList>
            <person name="Nnadi N.E."/>
            <person name="Vos R."/>
            <person name="Hasami M.H."/>
            <person name="Devisetty U.K."/>
            <person name="Aguiy J.C."/>
        </authorList>
    </citation>
    <scope>NUCLEOTIDE SEQUENCE [LARGE SCALE GENOMIC DNA]</scope>
    <source>
        <strain evidence="1">JCA_2017</strain>
    </source>
</reference>
<dbReference type="EMBL" id="QJKJ01011546">
    <property type="protein sequence ID" value="RDX70877.1"/>
    <property type="molecule type" value="Genomic_DNA"/>
</dbReference>
<dbReference type="AlphaFoldDB" id="A0A371EXU6"/>
<keyword evidence="2" id="KW-1185">Reference proteome</keyword>
<evidence type="ECO:0000313" key="1">
    <source>
        <dbReference type="EMBL" id="RDX70877.1"/>
    </source>
</evidence>
<feature type="non-terminal residue" evidence="1">
    <location>
        <position position="1"/>
    </location>
</feature>